<dbReference type="AlphaFoldDB" id="A0A366MDQ3"/>
<evidence type="ECO:0000313" key="1">
    <source>
        <dbReference type="EMBL" id="RBQ24157.1"/>
    </source>
</evidence>
<protein>
    <recommendedName>
        <fullName evidence="3">Pyridoxamine 5'-phosphate oxidase putative domain-containing protein</fullName>
    </recommendedName>
</protein>
<dbReference type="Gene3D" id="2.30.110.10">
    <property type="entry name" value="Electron Transport, Fmn-binding Protein, Chain A"/>
    <property type="match status" value="1"/>
</dbReference>
<dbReference type="InterPro" id="IPR012349">
    <property type="entry name" value="Split_barrel_FMN-bd"/>
</dbReference>
<sequence length="103" mass="12018">MNSKDCLKLLREIKNVSFGTVDEYGNPQVRVIDVMHIDENNLYFLTARGKNFYQELIETQKLAICGLTKNYESICIQSTIKKTKNQKKWLNKIFIENPSMNNV</sequence>
<proteinExistence type="predicted"/>
<gene>
    <name evidence="1" type="ORF">ALNOE001_03880</name>
</gene>
<comment type="caution">
    <text evidence="1">The sequence shown here is derived from an EMBL/GenBank/DDBJ whole genome shotgun (WGS) entry which is preliminary data.</text>
</comment>
<evidence type="ECO:0008006" key="3">
    <source>
        <dbReference type="Google" id="ProtNLM"/>
    </source>
</evidence>
<dbReference type="EMBL" id="NIZT01000009">
    <property type="protein sequence ID" value="RBQ24157.1"/>
    <property type="molecule type" value="Genomic_DNA"/>
</dbReference>
<organism evidence="1 2">
    <name type="scientific">Candidatus Methanobinarius endosymbioticus</name>
    <dbReference type="NCBI Taxonomy" id="2006182"/>
    <lineage>
        <taxon>Archaea</taxon>
        <taxon>Methanobacteriati</taxon>
        <taxon>Methanobacteriota</taxon>
        <taxon>Methanomada group</taxon>
        <taxon>Methanobacteria</taxon>
        <taxon>Methanobacteriales</taxon>
        <taxon>Methanobacteriaceae</taxon>
        <taxon>Candidatus Methanobinarius</taxon>
    </lineage>
</organism>
<dbReference type="SUPFAM" id="SSF50475">
    <property type="entry name" value="FMN-binding split barrel"/>
    <property type="match status" value="1"/>
</dbReference>
<accession>A0A366MDQ3</accession>
<reference evidence="1 2" key="1">
    <citation type="submission" date="2018-06" db="EMBL/GenBank/DDBJ databases">
        <title>Genomic insight into two independent archaeal endosymbiosis events.</title>
        <authorList>
            <person name="Lind A.E."/>
            <person name="Lewis W.H."/>
            <person name="Spang A."/>
            <person name="Guy L."/>
            <person name="Embley M.T."/>
            <person name="Ettema T.J.G."/>
        </authorList>
    </citation>
    <scope>NUCLEOTIDE SEQUENCE [LARGE SCALE GENOMIC DNA]</scope>
    <source>
        <strain evidence="1">NOE</strain>
    </source>
</reference>
<keyword evidence="2" id="KW-1185">Reference proteome</keyword>
<dbReference type="Proteomes" id="UP000253099">
    <property type="component" value="Unassembled WGS sequence"/>
</dbReference>
<evidence type="ECO:0000313" key="2">
    <source>
        <dbReference type="Proteomes" id="UP000253099"/>
    </source>
</evidence>
<name>A0A366MDQ3_9EURY</name>